<evidence type="ECO:0000313" key="2">
    <source>
        <dbReference type="Proteomes" id="UP000198915"/>
    </source>
</evidence>
<dbReference type="RefSeq" id="WP_092266330.1">
    <property type="nucleotide sequence ID" value="NZ_FORT01000001.1"/>
</dbReference>
<gene>
    <name evidence="1" type="ORF">SAMN05518846_101462</name>
</gene>
<name>A0A1I3LY72_9BACL</name>
<dbReference type="STRING" id="1884381.SAMN05518846_101462"/>
<evidence type="ECO:0000313" key="1">
    <source>
        <dbReference type="EMBL" id="SFI89663.1"/>
    </source>
</evidence>
<dbReference type="AlphaFoldDB" id="A0A1I3LY72"/>
<dbReference type="Proteomes" id="UP000198915">
    <property type="component" value="Unassembled WGS sequence"/>
</dbReference>
<accession>A0A1I3LY72</accession>
<organism evidence="1 2">
    <name type="scientific">Brevibacillus centrosporus</name>
    <dbReference type="NCBI Taxonomy" id="54910"/>
    <lineage>
        <taxon>Bacteria</taxon>
        <taxon>Bacillati</taxon>
        <taxon>Bacillota</taxon>
        <taxon>Bacilli</taxon>
        <taxon>Bacillales</taxon>
        <taxon>Paenibacillaceae</taxon>
        <taxon>Brevibacillus</taxon>
    </lineage>
</organism>
<reference evidence="2" key="1">
    <citation type="submission" date="2016-10" db="EMBL/GenBank/DDBJ databases">
        <authorList>
            <person name="Varghese N."/>
            <person name="Submissions S."/>
        </authorList>
    </citation>
    <scope>NUCLEOTIDE SEQUENCE [LARGE SCALE GENOMIC DNA]</scope>
    <source>
        <strain evidence="2">OK042</strain>
    </source>
</reference>
<protein>
    <submittedName>
        <fullName evidence="1">Uncharacterized protein</fullName>
    </submittedName>
</protein>
<proteinExistence type="predicted"/>
<dbReference type="EMBL" id="FORT01000001">
    <property type="protein sequence ID" value="SFI89663.1"/>
    <property type="molecule type" value="Genomic_DNA"/>
</dbReference>
<keyword evidence="2" id="KW-1185">Reference proteome</keyword>
<sequence>MSNIVTTRQRGIDLANACLNGTAPPQITQMSFGTGGHAAGDITTPVQPGRTDPMENQVAILPCTVQHDPTDPTILVYTTLVPKGTLDGYSITEAGLHYADGTLAYRMTFGAITFGQSMVDGTFKIKERF</sequence>